<comment type="caution">
    <text evidence="1">The sequence shown here is derived from an EMBL/GenBank/DDBJ whole genome shotgun (WGS) entry which is preliminary data.</text>
</comment>
<keyword evidence="2" id="KW-1185">Reference proteome</keyword>
<dbReference type="EMBL" id="JBJQND010000007">
    <property type="protein sequence ID" value="KAL3870657.1"/>
    <property type="molecule type" value="Genomic_DNA"/>
</dbReference>
<evidence type="ECO:0000313" key="2">
    <source>
        <dbReference type="Proteomes" id="UP001634394"/>
    </source>
</evidence>
<accession>A0ABD3W9U5</accession>
<name>A0ABD3W9U5_SINWO</name>
<protein>
    <submittedName>
        <fullName evidence="1">Uncharacterized protein</fullName>
    </submittedName>
</protein>
<organism evidence="1 2">
    <name type="scientific">Sinanodonta woodiana</name>
    <name type="common">Chinese pond mussel</name>
    <name type="synonym">Anodonta woodiana</name>
    <dbReference type="NCBI Taxonomy" id="1069815"/>
    <lineage>
        <taxon>Eukaryota</taxon>
        <taxon>Metazoa</taxon>
        <taxon>Spiralia</taxon>
        <taxon>Lophotrochozoa</taxon>
        <taxon>Mollusca</taxon>
        <taxon>Bivalvia</taxon>
        <taxon>Autobranchia</taxon>
        <taxon>Heteroconchia</taxon>
        <taxon>Palaeoheterodonta</taxon>
        <taxon>Unionida</taxon>
        <taxon>Unionoidea</taxon>
        <taxon>Unionidae</taxon>
        <taxon>Unioninae</taxon>
        <taxon>Sinanodonta</taxon>
    </lineage>
</organism>
<gene>
    <name evidence="1" type="ORF">ACJMK2_038704</name>
</gene>
<dbReference type="Proteomes" id="UP001634394">
    <property type="component" value="Unassembled WGS sequence"/>
</dbReference>
<proteinExistence type="predicted"/>
<evidence type="ECO:0000313" key="1">
    <source>
        <dbReference type="EMBL" id="KAL3870657.1"/>
    </source>
</evidence>
<reference evidence="1 2" key="1">
    <citation type="submission" date="2024-11" db="EMBL/GenBank/DDBJ databases">
        <title>Chromosome-level genome assembly of the freshwater bivalve Anodonta woodiana.</title>
        <authorList>
            <person name="Chen X."/>
        </authorList>
    </citation>
    <scope>NUCLEOTIDE SEQUENCE [LARGE SCALE GENOMIC DNA]</scope>
    <source>
        <strain evidence="1">MN2024</strain>
        <tissue evidence="1">Gills</tissue>
    </source>
</reference>
<sequence>MVDTTTETCEDLSDAESVPAGYQPLRDMSQDVEKLLQYLPTVLTWTGNLYHGVSRDQILNMLIEKFSESEVKHWGSQCNRAIRFLYPDVEMKRKGKYKTYPFHVIFG</sequence>
<dbReference type="AlphaFoldDB" id="A0ABD3W9U5"/>